<organism evidence="2 3">
    <name type="scientific">Steinernema carpocapsae</name>
    <name type="common">Entomopathogenic nematode</name>
    <dbReference type="NCBI Taxonomy" id="34508"/>
    <lineage>
        <taxon>Eukaryota</taxon>
        <taxon>Metazoa</taxon>
        <taxon>Ecdysozoa</taxon>
        <taxon>Nematoda</taxon>
        <taxon>Chromadorea</taxon>
        <taxon>Rhabditida</taxon>
        <taxon>Tylenchina</taxon>
        <taxon>Panagrolaimomorpha</taxon>
        <taxon>Strongyloidoidea</taxon>
        <taxon>Steinernematidae</taxon>
        <taxon>Steinernema</taxon>
    </lineage>
</organism>
<dbReference type="AlphaFoldDB" id="A0A4V6XWJ6"/>
<dbReference type="EMBL" id="AZBU02000002">
    <property type="protein sequence ID" value="TKR92565.1"/>
    <property type="molecule type" value="Genomic_DNA"/>
</dbReference>
<reference evidence="2 3" key="1">
    <citation type="journal article" date="2015" name="Genome Biol.">
        <title>Comparative genomics of Steinernema reveals deeply conserved gene regulatory networks.</title>
        <authorList>
            <person name="Dillman A.R."/>
            <person name="Macchietto M."/>
            <person name="Porter C.F."/>
            <person name="Rogers A."/>
            <person name="Williams B."/>
            <person name="Antoshechkin I."/>
            <person name="Lee M.M."/>
            <person name="Goodwin Z."/>
            <person name="Lu X."/>
            <person name="Lewis E.E."/>
            <person name="Goodrich-Blair H."/>
            <person name="Stock S.P."/>
            <person name="Adams B.J."/>
            <person name="Sternberg P.W."/>
            <person name="Mortazavi A."/>
        </authorList>
    </citation>
    <scope>NUCLEOTIDE SEQUENCE [LARGE SCALE GENOMIC DNA]</scope>
    <source>
        <strain evidence="2 3">ALL</strain>
    </source>
</reference>
<feature type="transmembrane region" description="Helical" evidence="1">
    <location>
        <begin position="164"/>
        <end position="194"/>
    </location>
</feature>
<gene>
    <name evidence="2" type="ORF">L596_007193</name>
</gene>
<sequence length="237" mass="26727">MRLKQRSSINRYREITVQIELFNPMYRKSQELNSEHEENQLLLKVRSEIEELPLLPPTRRWMIPLSSIIVPALGRSSRRLIPWRNSLIVQQRLSISRLGFTAPLTVFCKTSRVFTVHWSACVPRIPSSSIPVAVPFASFVVPGSIVRVSRMPYRSREVRTFKGITAIALITGWLTLVRTVVGAFVGTLVATVFLRWMGRVGPVPRSLGTANIGVPAVIKVGLVVGFNRWNRWASVIG</sequence>
<keyword evidence="1" id="KW-0812">Transmembrane</keyword>
<evidence type="ECO:0000313" key="3">
    <source>
        <dbReference type="Proteomes" id="UP000298663"/>
    </source>
</evidence>
<feature type="transmembrane region" description="Helical" evidence="1">
    <location>
        <begin position="206"/>
        <end position="226"/>
    </location>
</feature>
<comment type="caution">
    <text evidence="2">The sequence shown here is derived from an EMBL/GenBank/DDBJ whole genome shotgun (WGS) entry which is preliminary data.</text>
</comment>
<name>A0A4V6XWJ6_STECR</name>
<protein>
    <submittedName>
        <fullName evidence="2">Uncharacterized protein</fullName>
    </submittedName>
</protein>
<proteinExistence type="predicted"/>
<accession>A0A4V6XWJ6</accession>
<keyword evidence="1" id="KW-1133">Transmembrane helix</keyword>
<reference evidence="2 3" key="2">
    <citation type="journal article" date="2019" name="G3 (Bethesda)">
        <title>Hybrid Assembly of the Genome of the Entomopathogenic Nematode Steinernema carpocapsae Identifies the X-Chromosome.</title>
        <authorList>
            <person name="Serra L."/>
            <person name="Macchietto M."/>
            <person name="Macias-Munoz A."/>
            <person name="McGill C.J."/>
            <person name="Rodriguez I.M."/>
            <person name="Rodriguez B."/>
            <person name="Murad R."/>
            <person name="Mortazavi A."/>
        </authorList>
    </citation>
    <scope>NUCLEOTIDE SEQUENCE [LARGE SCALE GENOMIC DNA]</scope>
    <source>
        <strain evidence="2 3">ALL</strain>
    </source>
</reference>
<evidence type="ECO:0000313" key="2">
    <source>
        <dbReference type="EMBL" id="TKR92565.1"/>
    </source>
</evidence>
<dbReference type="Proteomes" id="UP000298663">
    <property type="component" value="Unassembled WGS sequence"/>
</dbReference>
<evidence type="ECO:0000256" key="1">
    <source>
        <dbReference type="SAM" id="Phobius"/>
    </source>
</evidence>
<keyword evidence="1" id="KW-0472">Membrane</keyword>
<keyword evidence="3" id="KW-1185">Reference proteome</keyword>